<evidence type="ECO:0000256" key="1">
    <source>
        <dbReference type="SAM" id="MobiDB-lite"/>
    </source>
</evidence>
<name>A0A918WQA3_9RHOB</name>
<sequence length="710" mass="77881">MGREFASLPATGPPVGDQPGLSYRDWAPRLLEMGYEPLPIKPRTKEAVAKGWNTVLIDAAQIEAWSREFPHHGIGLRTGKLVAIDIDVLDADRAHGWHATAFKRFGPTLMRVGRWPKHLLLYRTDEPFAKMEVPQVQILAQGQQFVAFGIHPVTQKPYDWPLGETPMDLVFDQLPLVRKSDIEAFLAEGAALFPAEETGSRRGAGQNTSPVAGVAPVRNGAGQVVDHRDSWLSTIAYHAVWDAIDAGGTPDANILADRVWARFTETTDLTRGKKDGQVGYGLADALRKVKDKLQLAKTGRLPARPLPEVQPVVVDPGLPLEVARARLDAVIGRFATRAKAWHANSQEDVAPRIGIRASVGLGKTAVSRRHLLELQARLKAKGLPHHLLIVTPSLALADESAEAWQQGDLKVAVHRGYEAKQPGRKEIMCQDIDMVRMATKAGLPVFPNTCLRKSGGKCHAFNLCPKQWNREDVEKADIVLAAYDALYTGLPISPEKLALVVIDEGCWVRSVKETGLYLHDLRHPDAVDEQRSGDADHEAEAWAALFALRYKAADALQANGRGPLSRQVLLDQGLSVSDCATARALEIQLRVDPGLRPGMYQSERKKGFELSKAAQKSVSREALFLAMERLLAGEAEQDGRIVLRPSDPETGVQAIKVMGLHQFDPALAKLPILHLDATLRHDLAETVLPGVEVTEITAEMPHMLLISTEK</sequence>
<feature type="domain" description="DNA primase/polymerase bifunctional N-terminal" evidence="2">
    <location>
        <begin position="27"/>
        <end position="169"/>
    </location>
</feature>
<accession>A0A918WQA3</accession>
<organism evidence="3 4">
    <name type="scientific">Neogemmobacter tilapiae</name>
    <dbReference type="NCBI Taxonomy" id="875041"/>
    <lineage>
        <taxon>Bacteria</taxon>
        <taxon>Pseudomonadati</taxon>
        <taxon>Pseudomonadota</taxon>
        <taxon>Alphaproteobacteria</taxon>
        <taxon>Rhodobacterales</taxon>
        <taxon>Paracoccaceae</taxon>
        <taxon>Neogemmobacter</taxon>
    </lineage>
</organism>
<reference evidence="3" key="2">
    <citation type="submission" date="2020-09" db="EMBL/GenBank/DDBJ databases">
        <authorList>
            <person name="Sun Q."/>
            <person name="Kim S."/>
        </authorList>
    </citation>
    <scope>NUCLEOTIDE SEQUENCE</scope>
    <source>
        <strain evidence="3">KCTC 23310</strain>
    </source>
</reference>
<dbReference type="AlphaFoldDB" id="A0A918WQA3"/>
<dbReference type="SUPFAM" id="SSF56747">
    <property type="entry name" value="Prim-pol domain"/>
    <property type="match status" value="1"/>
</dbReference>
<dbReference type="SUPFAM" id="SSF52540">
    <property type="entry name" value="P-loop containing nucleoside triphosphate hydrolases"/>
    <property type="match status" value="1"/>
</dbReference>
<proteinExistence type="predicted"/>
<evidence type="ECO:0000313" key="4">
    <source>
        <dbReference type="Proteomes" id="UP000638981"/>
    </source>
</evidence>
<evidence type="ECO:0000313" key="3">
    <source>
        <dbReference type="EMBL" id="GHC67295.1"/>
    </source>
</evidence>
<keyword evidence="4" id="KW-1185">Reference proteome</keyword>
<dbReference type="Proteomes" id="UP000638981">
    <property type="component" value="Unassembled WGS sequence"/>
</dbReference>
<dbReference type="Pfam" id="PF09250">
    <property type="entry name" value="Prim-Pol"/>
    <property type="match status" value="1"/>
</dbReference>
<dbReference type="SMART" id="SM00943">
    <property type="entry name" value="Prim-Pol"/>
    <property type="match status" value="1"/>
</dbReference>
<evidence type="ECO:0000259" key="2">
    <source>
        <dbReference type="SMART" id="SM00943"/>
    </source>
</evidence>
<gene>
    <name evidence="3" type="ORF">GCM10007315_35390</name>
</gene>
<dbReference type="InterPro" id="IPR027417">
    <property type="entry name" value="P-loop_NTPase"/>
</dbReference>
<dbReference type="EMBL" id="BMYJ01000016">
    <property type="protein sequence ID" value="GHC67295.1"/>
    <property type="molecule type" value="Genomic_DNA"/>
</dbReference>
<protein>
    <recommendedName>
        <fullName evidence="2">DNA primase/polymerase bifunctional N-terminal domain-containing protein</fullName>
    </recommendedName>
</protein>
<reference evidence="3" key="1">
    <citation type="journal article" date="2014" name="Int. J. Syst. Evol. Microbiol.">
        <title>Complete genome sequence of Corynebacterium casei LMG S-19264T (=DSM 44701T), isolated from a smear-ripened cheese.</title>
        <authorList>
            <consortium name="US DOE Joint Genome Institute (JGI-PGF)"/>
            <person name="Walter F."/>
            <person name="Albersmeier A."/>
            <person name="Kalinowski J."/>
            <person name="Ruckert C."/>
        </authorList>
    </citation>
    <scope>NUCLEOTIDE SEQUENCE</scope>
    <source>
        <strain evidence="3">KCTC 23310</strain>
    </source>
</reference>
<dbReference type="InterPro" id="IPR015330">
    <property type="entry name" value="DNA_primase/pol_bifunc_N"/>
</dbReference>
<dbReference type="CDD" id="cd04859">
    <property type="entry name" value="Prim_Pol"/>
    <property type="match status" value="1"/>
</dbReference>
<comment type="caution">
    <text evidence="3">The sequence shown here is derived from an EMBL/GenBank/DDBJ whole genome shotgun (WGS) entry which is preliminary data.</text>
</comment>
<feature type="region of interest" description="Disordered" evidence="1">
    <location>
        <begin position="1"/>
        <end position="21"/>
    </location>
</feature>